<dbReference type="Pfam" id="PF02417">
    <property type="entry name" value="Chromate_transp"/>
    <property type="match status" value="1"/>
</dbReference>
<reference evidence="8 9" key="1">
    <citation type="submission" date="2020-08" db="EMBL/GenBank/DDBJ databases">
        <title>Cohnella phylogeny.</title>
        <authorList>
            <person name="Dunlap C."/>
        </authorList>
    </citation>
    <scope>NUCLEOTIDE SEQUENCE [LARGE SCALE GENOMIC DNA]</scope>
    <source>
        <strain evidence="8 9">DSM 25241</strain>
    </source>
</reference>
<evidence type="ECO:0000256" key="4">
    <source>
        <dbReference type="ARBA" id="ARBA00022692"/>
    </source>
</evidence>
<keyword evidence="9" id="KW-1185">Reference proteome</keyword>
<keyword evidence="4 7" id="KW-0812">Transmembrane</keyword>
<dbReference type="EMBL" id="JACJVQ010000021">
    <property type="protein sequence ID" value="MBB6637269.1"/>
    <property type="molecule type" value="Genomic_DNA"/>
</dbReference>
<comment type="subcellular location">
    <subcellularLocation>
        <location evidence="1">Cell membrane</location>
        <topology evidence="1">Multi-pass membrane protein</topology>
    </subcellularLocation>
</comment>
<keyword evidence="3" id="KW-1003">Cell membrane</keyword>
<evidence type="ECO:0000313" key="9">
    <source>
        <dbReference type="Proteomes" id="UP000535838"/>
    </source>
</evidence>
<sequence>MGDTAKKLTELFLIFLRIGPMTFGGGFAMIPLISEEVVAKRGWLDEKEMDDMLSVAGSAPGGVGVNAAAFIGYRRAGILGAITAVIGVTLPTFVIGLLFYLFYSLLEDNIKVQAALKGIHGAVIGLMVTTAYRMSKSAIFDRMTIGLACLSLLSLTVLHLNPLLVISCGTVIGVAYLFLEEKLGRRIATESRRKTKVKKEAIGPEYYI</sequence>
<feature type="transmembrane region" description="Helical" evidence="7">
    <location>
        <begin position="78"/>
        <end position="102"/>
    </location>
</feature>
<comment type="similarity">
    <text evidence="2">Belongs to the chromate ion transporter (CHR) (TC 2.A.51) family.</text>
</comment>
<feature type="transmembrane region" description="Helical" evidence="7">
    <location>
        <begin position="12"/>
        <end position="33"/>
    </location>
</feature>
<organism evidence="8 9">
    <name type="scientific">Cohnella thailandensis</name>
    <dbReference type="NCBI Taxonomy" id="557557"/>
    <lineage>
        <taxon>Bacteria</taxon>
        <taxon>Bacillati</taxon>
        <taxon>Bacillota</taxon>
        <taxon>Bacilli</taxon>
        <taxon>Bacillales</taxon>
        <taxon>Paenibacillaceae</taxon>
        <taxon>Cohnella</taxon>
    </lineage>
</organism>
<protein>
    <submittedName>
        <fullName evidence="8">Chromate transporter</fullName>
    </submittedName>
</protein>
<dbReference type="PANTHER" id="PTHR43663">
    <property type="entry name" value="CHROMATE TRANSPORT PROTEIN-RELATED"/>
    <property type="match status" value="1"/>
</dbReference>
<gene>
    <name evidence="8" type="ORF">H7B67_24340</name>
</gene>
<accession>A0A841T2L9</accession>
<dbReference type="Proteomes" id="UP000535838">
    <property type="component" value="Unassembled WGS sequence"/>
</dbReference>
<dbReference type="GO" id="GO:0015109">
    <property type="term" value="F:chromate transmembrane transporter activity"/>
    <property type="evidence" value="ECO:0007669"/>
    <property type="project" value="InterPro"/>
</dbReference>
<name>A0A841T2L9_9BACL</name>
<feature type="transmembrane region" description="Helical" evidence="7">
    <location>
        <begin position="163"/>
        <end position="179"/>
    </location>
</feature>
<evidence type="ECO:0000256" key="6">
    <source>
        <dbReference type="ARBA" id="ARBA00023136"/>
    </source>
</evidence>
<dbReference type="AlphaFoldDB" id="A0A841T2L9"/>
<feature type="transmembrane region" description="Helical" evidence="7">
    <location>
        <begin position="53"/>
        <end position="71"/>
    </location>
</feature>
<proteinExistence type="inferred from homology"/>
<comment type="caution">
    <text evidence="8">The sequence shown here is derived from an EMBL/GenBank/DDBJ whole genome shotgun (WGS) entry which is preliminary data.</text>
</comment>
<evidence type="ECO:0000256" key="5">
    <source>
        <dbReference type="ARBA" id="ARBA00022989"/>
    </source>
</evidence>
<keyword evidence="5 7" id="KW-1133">Transmembrane helix</keyword>
<evidence type="ECO:0000256" key="3">
    <source>
        <dbReference type="ARBA" id="ARBA00022475"/>
    </source>
</evidence>
<dbReference type="PANTHER" id="PTHR43663:SF2">
    <property type="entry name" value="CHROMATE TRANSPORT PROTEIN-RELATED"/>
    <property type="match status" value="1"/>
</dbReference>
<evidence type="ECO:0000313" key="8">
    <source>
        <dbReference type="EMBL" id="MBB6637269.1"/>
    </source>
</evidence>
<evidence type="ECO:0000256" key="7">
    <source>
        <dbReference type="SAM" id="Phobius"/>
    </source>
</evidence>
<dbReference type="GO" id="GO:0005886">
    <property type="term" value="C:plasma membrane"/>
    <property type="evidence" value="ECO:0007669"/>
    <property type="project" value="UniProtKB-SubCell"/>
</dbReference>
<dbReference type="InterPro" id="IPR052518">
    <property type="entry name" value="CHR_Transporter"/>
</dbReference>
<evidence type="ECO:0000256" key="1">
    <source>
        <dbReference type="ARBA" id="ARBA00004651"/>
    </source>
</evidence>
<evidence type="ECO:0000256" key="2">
    <source>
        <dbReference type="ARBA" id="ARBA00005262"/>
    </source>
</evidence>
<keyword evidence="6 7" id="KW-0472">Membrane</keyword>
<dbReference type="InterPro" id="IPR003370">
    <property type="entry name" value="Chromate_transpt"/>
</dbReference>